<dbReference type="GO" id="GO:0047617">
    <property type="term" value="F:fatty acyl-CoA hydrolase activity"/>
    <property type="evidence" value="ECO:0007669"/>
    <property type="project" value="InterPro"/>
</dbReference>
<comment type="similarity">
    <text evidence="1">Belongs to the C/M/P thioester hydrolase family.</text>
</comment>
<dbReference type="SUPFAM" id="SSF54637">
    <property type="entry name" value="Thioesterase/thiol ester dehydrase-isomerase"/>
    <property type="match status" value="2"/>
</dbReference>
<evidence type="ECO:0000256" key="5">
    <source>
        <dbReference type="SAM" id="MobiDB-lite"/>
    </source>
</evidence>
<dbReference type="GO" id="GO:0005782">
    <property type="term" value="C:peroxisomal matrix"/>
    <property type="evidence" value="ECO:0007669"/>
    <property type="project" value="UniProtKB-SubCell"/>
</dbReference>
<dbReference type="FunFam" id="2.40.160.210:FF:000001">
    <property type="entry name" value="Acyl-CoA thioesterase II"/>
    <property type="match status" value="1"/>
</dbReference>
<reference evidence="8" key="1">
    <citation type="journal article" date="2023" name="PLoS Negl. Trop. Dis.">
        <title>A genome sequence for Biomphalaria pfeifferi, the major vector snail for the human-infecting parasite Schistosoma mansoni.</title>
        <authorList>
            <person name="Bu L."/>
            <person name="Lu L."/>
            <person name="Laidemitt M.R."/>
            <person name="Zhang S.M."/>
            <person name="Mutuku M."/>
            <person name="Mkoji G."/>
            <person name="Steinauer M."/>
            <person name="Loker E.S."/>
        </authorList>
    </citation>
    <scope>NUCLEOTIDE SEQUENCE</scope>
    <source>
        <strain evidence="8">KasaAsao</strain>
    </source>
</reference>
<feature type="compositionally biased region" description="Low complexity" evidence="5">
    <location>
        <begin position="9"/>
        <end position="23"/>
    </location>
</feature>
<dbReference type="Gene3D" id="2.40.160.210">
    <property type="entry name" value="Acyl-CoA thioesterase, double hotdog domain"/>
    <property type="match status" value="1"/>
</dbReference>
<evidence type="ECO:0000313" key="8">
    <source>
        <dbReference type="EMBL" id="KAK0065082.1"/>
    </source>
</evidence>
<accession>A0AAD8C231</accession>
<feature type="region of interest" description="Disordered" evidence="5">
    <location>
        <begin position="1"/>
        <end position="23"/>
    </location>
</feature>
<dbReference type="Proteomes" id="UP001233172">
    <property type="component" value="Unassembled WGS sequence"/>
</dbReference>
<dbReference type="InterPro" id="IPR029069">
    <property type="entry name" value="HotDog_dom_sf"/>
</dbReference>
<feature type="domain" description="Acyl-CoA thioesterase-like C-terminal" evidence="7">
    <location>
        <begin position="182"/>
        <end position="312"/>
    </location>
</feature>
<dbReference type="AlphaFoldDB" id="A0AAD8C231"/>
<dbReference type="InterPro" id="IPR003703">
    <property type="entry name" value="Acyl_CoA_thio"/>
</dbReference>
<keyword evidence="3" id="KW-0378">Hydrolase</keyword>
<evidence type="ECO:0000259" key="6">
    <source>
        <dbReference type="Pfam" id="PF13622"/>
    </source>
</evidence>
<dbReference type="PANTHER" id="PTHR11066">
    <property type="entry name" value="ACYL-COA THIOESTERASE"/>
    <property type="match status" value="1"/>
</dbReference>
<reference evidence="8" key="2">
    <citation type="submission" date="2023-04" db="EMBL/GenBank/DDBJ databases">
        <authorList>
            <person name="Bu L."/>
            <person name="Lu L."/>
            <person name="Laidemitt M.R."/>
            <person name="Zhang S.M."/>
            <person name="Mutuku M."/>
            <person name="Mkoji G."/>
            <person name="Steinauer M."/>
            <person name="Loker E.S."/>
        </authorList>
    </citation>
    <scope>NUCLEOTIDE SEQUENCE</scope>
    <source>
        <strain evidence="8">KasaAsao</strain>
        <tissue evidence="8">Whole Snail</tissue>
    </source>
</reference>
<dbReference type="InterPro" id="IPR049450">
    <property type="entry name" value="ACOT8-like_C"/>
</dbReference>
<name>A0AAD8C231_BIOPF</name>
<proteinExistence type="inferred from homology"/>
<feature type="domain" description="Acyl-CoA thioesterase-like N-terminal HotDog" evidence="6">
    <location>
        <begin position="55"/>
        <end position="132"/>
    </location>
</feature>
<dbReference type="Pfam" id="PF20789">
    <property type="entry name" value="4HBT_3C"/>
    <property type="match status" value="1"/>
</dbReference>
<dbReference type="GO" id="GO:0006637">
    <property type="term" value="P:acyl-CoA metabolic process"/>
    <property type="evidence" value="ECO:0007669"/>
    <property type="project" value="InterPro"/>
</dbReference>
<comment type="caution">
    <text evidence="8">The sequence shown here is derived from an EMBL/GenBank/DDBJ whole genome shotgun (WGS) entry which is preliminary data.</text>
</comment>
<keyword evidence="9" id="KW-1185">Reference proteome</keyword>
<evidence type="ECO:0000256" key="2">
    <source>
        <dbReference type="ARBA" id="ARBA00011881"/>
    </source>
</evidence>
<dbReference type="InterPro" id="IPR049449">
    <property type="entry name" value="TesB_ACOT8-like_N"/>
</dbReference>
<dbReference type="CDD" id="cd03444">
    <property type="entry name" value="Thioesterase_II_repeat1"/>
    <property type="match status" value="1"/>
</dbReference>
<organism evidence="8 9">
    <name type="scientific">Biomphalaria pfeifferi</name>
    <name type="common">Bloodfluke planorb</name>
    <name type="synonym">Freshwater snail</name>
    <dbReference type="NCBI Taxonomy" id="112525"/>
    <lineage>
        <taxon>Eukaryota</taxon>
        <taxon>Metazoa</taxon>
        <taxon>Spiralia</taxon>
        <taxon>Lophotrochozoa</taxon>
        <taxon>Mollusca</taxon>
        <taxon>Gastropoda</taxon>
        <taxon>Heterobranchia</taxon>
        <taxon>Euthyneura</taxon>
        <taxon>Panpulmonata</taxon>
        <taxon>Hygrophila</taxon>
        <taxon>Lymnaeoidea</taxon>
        <taxon>Planorbidae</taxon>
        <taxon>Biomphalaria</taxon>
    </lineage>
</organism>
<comment type="subunit">
    <text evidence="2">Homotetramer.</text>
</comment>
<sequence length="320" mass="36639">MMKNVQARSSSTHNTSSSATENPELDSFLSRSFLDLEKIDENLFRSKMLWKHKRARGVYGGQMIGNCLVAASDGLPADQHLHSLHSYFHRKGTTDRPILFHVDKTRDGRTYCARSIKAVQSGNTIFTMQASFKKFEETHMKHQIPMPKVPNPDELKSAIEILDILKQEDIISAHHHELGIQWFQGFPMETRWVNPDTLTLLEPLYPKRSIWIKAEGHIGDSLHENVHKCCLAYLCDLLILPTSLMPYGPNIFRNFMTSLDHSMWFHAPCRADEWMLFEIEAENMGDGRAMCHGRIWDINGNHITTVAQEGVVRPRETNAS</sequence>
<evidence type="ECO:0000256" key="3">
    <source>
        <dbReference type="ARBA" id="ARBA00022801"/>
    </source>
</evidence>
<evidence type="ECO:0000256" key="4">
    <source>
        <dbReference type="ARBA" id="ARBA00023098"/>
    </source>
</evidence>
<evidence type="ECO:0000259" key="7">
    <source>
        <dbReference type="Pfam" id="PF20789"/>
    </source>
</evidence>
<evidence type="ECO:0000313" key="9">
    <source>
        <dbReference type="Proteomes" id="UP001233172"/>
    </source>
</evidence>
<evidence type="ECO:0000256" key="1">
    <source>
        <dbReference type="ARBA" id="ARBA00006538"/>
    </source>
</evidence>
<dbReference type="Pfam" id="PF13622">
    <property type="entry name" value="4HBT_3"/>
    <property type="match status" value="1"/>
</dbReference>
<protein>
    <submittedName>
        <fullName evidence="8">Acyl-coenzyme A thioesterase 8</fullName>
    </submittedName>
</protein>
<dbReference type="InterPro" id="IPR042171">
    <property type="entry name" value="Acyl-CoA_hotdog"/>
</dbReference>
<dbReference type="GO" id="GO:0009062">
    <property type="term" value="P:fatty acid catabolic process"/>
    <property type="evidence" value="ECO:0007669"/>
    <property type="project" value="TreeGrafter"/>
</dbReference>
<gene>
    <name evidence="8" type="ORF">Bpfe_005640</name>
</gene>
<keyword evidence="4" id="KW-0443">Lipid metabolism</keyword>
<dbReference type="EMBL" id="JASAOG010000015">
    <property type="protein sequence ID" value="KAK0065082.1"/>
    <property type="molecule type" value="Genomic_DNA"/>
</dbReference>
<dbReference type="PANTHER" id="PTHR11066:SF34">
    <property type="entry name" value="ACYL-COENZYME A THIOESTERASE 8"/>
    <property type="match status" value="1"/>
</dbReference>
<dbReference type="CDD" id="cd03445">
    <property type="entry name" value="Thioesterase_II_repeat2"/>
    <property type="match status" value="1"/>
</dbReference>